<protein>
    <submittedName>
        <fullName evidence="1">Uncharacterized protein</fullName>
    </submittedName>
</protein>
<gene>
    <name evidence="1" type="ORF">P154DRAFT_562094</name>
</gene>
<dbReference type="EMBL" id="ML977578">
    <property type="protein sequence ID" value="KAF2002302.1"/>
    <property type="molecule type" value="Genomic_DNA"/>
</dbReference>
<evidence type="ECO:0000313" key="1">
    <source>
        <dbReference type="EMBL" id="KAF2002302.1"/>
    </source>
</evidence>
<evidence type="ECO:0000313" key="2">
    <source>
        <dbReference type="Proteomes" id="UP000799779"/>
    </source>
</evidence>
<dbReference type="AlphaFoldDB" id="A0A6A5WKU9"/>
<organism evidence="1 2">
    <name type="scientific">Amniculicola lignicola CBS 123094</name>
    <dbReference type="NCBI Taxonomy" id="1392246"/>
    <lineage>
        <taxon>Eukaryota</taxon>
        <taxon>Fungi</taxon>
        <taxon>Dikarya</taxon>
        <taxon>Ascomycota</taxon>
        <taxon>Pezizomycotina</taxon>
        <taxon>Dothideomycetes</taxon>
        <taxon>Pleosporomycetidae</taxon>
        <taxon>Pleosporales</taxon>
        <taxon>Amniculicolaceae</taxon>
        <taxon>Amniculicola</taxon>
    </lineage>
</organism>
<accession>A0A6A5WKU9</accession>
<name>A0A6A5WKU9_9PLEO</name>
<proteinExistence type="predicted"/>
<keyword evidence="2" id="KW-1185">Reference proteome</keyword>
<reference evidence="1" key="1">
    <citation type="journal article" date="2020" name="Stud. Mycol.">
        <title>101 Dothideomycetes genomes: a test case for predicting lifestyles and emergence of pathogens.</title>
        <authorList>
            <person name="Haridas S."/>
            <person name="Albert R."/>
            <person name="Binder M."/>
            <person name="Bloem J."/>
            <person name="Labutti K."/>
            <person name="Salamov A."/>
            <person name="Andreopoulos B."/>
            <person name="Baker S."/>
            <person name="Barry K."/>
            <person name="Bills G."/>
            <person name="Bluhm B."/>
            <person name="Cannon C."/>
            <person name="Castanera R."/>
            <person name="Culley D."/>
            <person name="Daum C."/>
            <person name="Ezra D."/>
            <person name="Gonzalez J."/>
            <person name="Henrissat B."/>
            <person name="Kuo A."/>
            <person name="Liang C."/>
            <person name="Lipzen A."/>
            <person name="Lutzoni F."/>
            <person name="Magnuson J."/>
            <person name="Mondo S."/>
            <person name="Nolan M."/>
            <person name="Ohm R."/>
            <person name="Pangilinan J."/>
            <person name="Park H.-J."/>
            <person name="Ramirez L."/>
            <person name="Alfaro M."/>
            <person name="Sun H."/>
            <person name="Tritt A."/>
            <person name="Yoshinaga Y."/>
            <person name="Zwiers L.-H."/>
            <person name="Turgeon B."/>
            <person name="Goodwin S."/>
            <person name="Spatafora J."/>
            <person name="Crous P."/>
            <person name="Grigoriev I."/>
        </authorList>
    </citation>
    <scope>NUCLEOTIDE SEQUENCE</scope>
    <source>
        <strain evidence="1">CBS 123094</strain>
    </source>
</reference>
<dbReference type="Proteomes" id="UP000799779">
    <property type="component" value="Unassembled WGS sequence"/>
</dbReference>
<sequence>MPTSVWLQASTSPRLPQTSFTDRFLGSPYMPTTMIPKYDVGEQCQMIVDFSQNGSMVTTFRYFIVQARQPNVGYWEYQLREEGSIENHEGNRWFSEGVLRDP</sequence>